<dbReference type="Proteomes" id="UP001519460">
    <property type="component" value="Unassembled WGS sequence"/>
</dbReference>
<keyword evidence="4 5" id="KW-0472">Membrane</keyword>
<sequence length="502" mass="56352">MTKRQPLSIVMFIKKHRAATGFVKHRATVLVITFLVLVVGEAQGKVFRNSSAFYRLHSQVFSGYSPNIRPVRNAAKASEVELNLYIKSIVDIDVKAQRLSQVVYMDVTWKDEFITWDPADFDGVANFLVKQKDIWTPDLMFGPHLSGQSLKLGHDDMLLMVWYDGRVSWTPDLTIETTCSMDITNYPFDEQRCTWSMYPWMSDNEHVKLSVRNLSGVLDMLISENAEWDLMDVSTQTCDFTSEHFEFSCISFTYRIKRRATFLVMTICVPTVLLAVLSTMVFGLPVQSQEKISLGVAPVLSFVLLLSVLVKVLPQSSLQTSVFVVYLVVLIVSSTSSVVLTVAIISLYHRPDCLPVPPVFVSFVSFLKGSGCEHIVSKNRESVVGLPDTMSCSQNGTRSTFMADVRRSPDVYVFRSDFSSPALEDDISIDDATRPTTDLDTKSTSGQSHSSLYCVCQSHKAEVTWRDVAAACDYVLFRLFTSIVVIVTCVCFTMMNTGVWTL</sequence>
<accession>A0ABD0KTB9</accession>
<feature type="transmembrane region" description="Helical" evidence="5">
    <location>
        <begin position="294"/>
        <end position="313"/>
    </location>
</feature>
<feature type="domain" description="Neurotransmitter-gated ion-channel ligand-binding" evidence="6">
    <location>
        <begin position="55"/>
        <end position="259"/>
    </location>
</feature>
<dbReference type="Gene3D" id="1.20.58.390">
    <property type="entry name" value="Neurotransmitter-gated ion-channel transmembrane domain"/>
    <property type="match status" value="1"/>
</dbReference>
<dbReference type="InterPro" id="IPR006029">
    <property type="entry name" value="Neurotrans-gated_channel_TM"/>
</dbReference>
<dbReference type="EMBL" id="JACVVK020000126">
    <property type="protein sequence ID" value="KAK7490489.1"/>
    <property type="molecule type" value="Genomic_DNA"/>
</dbReference>
<dbReference type="FunFam" id="2.70.170.10:FF:000028">
    <property type="entry name" value="AcetylCholine Receptor"/>
    <property type="match status" value="1"/>
</dbReference>
<evidence type="ECO:0000256" key="3">
    <source>
        <dbReference type="ARBA" id="ARBA00022989"/>
    </source>
</evidence>
<dbReference type="Gene3D" id="2.70.170.10">
    <property type="entry name" value="Neurotransmitter-gated ion-channel ligand-binding domain"/>
    <property type="match status" value="1"/>
</dbReference>
<keyword evidence="2 5" id="KW-0812">Transmembrane</keyword>
<dbReference type="CDD" id="cd18989">
    <property type="entry name" value="LGIC_ECD_cation"/>
    <property type="match status" value="1"/>
</dbReference>
<feature type="transmembrane region" description="Helical" evidence="5">
    <location>
        <begin position="260"/>
        <end position="282"/>
    </location>
</feature>
<keyword evidence="9" id="KW-1185">Reference proteome</keyword>
<evidence type="ECO:0000256" key="1">
    <source>
        <dbReference type="ARBA" id="ARBA00004141"/>
    </source>
</evidence>
<feature type="domain" description="Neurotransmitter-gated ion-channel transmembrane" evidence="7">
    <location>
        <begin position="268"/>
        <end position="426"/>
    </location>
</feature>
<dbReference type="InterPro" id="IPR038050">
    <property type="entry name" value="Neuro_actylchol_rec"/>
</dbReference>
<keyword evidence="5" id="KW-0407">Ion channel</keyword>
<dbReference type="PANTHER" id="PTHR18945">
    <property type="entry name" value="NEUROTRANSMITTER GATED ION CHANNEL"/>
    <property type="match status" value="1"/>
</dbReference>
<dbReference type="InterPro" id="IPR006201">
    <property type="entry name" value="Neur_channel"/>
</dbReference>
<gene>
    <name evidence="8" type="ORF">BaRGS_00018275</name>
</gene>
<proteinExistence type="inferred from homology"/>
<dbReference type="CDD" id="cd19051">
    <property type="entry name" value="LGIC_TM_cation"/>
    <property type="match status" value="1"/>
</dbReference>
<keyword evidence="5" id="KW-0406">Ion transport</keyword>
<dbReference type="InterPro" id="IPR018000">
    <property type="entry name" value="Neurotransmitter_ion_chnl_CS"/>
</dbReference>
<dbReference type="SUPFAM" id="SSF63712">
    <property type="entry name" value="Nicotinic receptor ligand binding domain-like"/>
    <property type="match status" value="1"/>
</dbReference>
<evidence type="ECO:0000256" key="4">
    <source>
        <dbReference type="ARBA" id="ARBA00023136"/>
    </source>
</evidence>
<dbReference type="GO" id="GO:0034220">
    <property type="term" value="P:monoatomic ion transmembrane transport"/>
    <property type="evidence" value="ECO:0007669"/>
    <property type="project" value="UniProtKB-KW"/>
</dbReference>
<dbReference type="AlphaFoldDB" id="A0ABD0KTB9"/>
<evidence type="ECO:0000256" key="2">
    <source>
        <dbReference type="ARBA" id="ARBA00022692"/>
    </source>
</evidence>
<organism evidence="8 9">
    <name type="scientific">Batillaria attramentaria</name>
    <dbReference type="NCBI Taxonomy" id="370345"/>
    <lineage>
        <taxon>Eukaryota</taxon>
        <taxon>Metazoa</taxon>
        <taxon>Spiralia</taxon>
        <taxon>Lophotrochozoa</taxon>
        <taxon>Mollusca</taxon>
        <taxon>Gastropoda</taxon>
        <taxon>Caenogastropoda</taxon>
        <taxon>Sorbeoconcha</taxon>
        <taxon>Cerithioidea</taxon>
        <taxon>Batillariidae</taxon>
        <taxon>Batillaria</taxon>
    </lineage>
</organism>
<evidence type="ECO:0000259" key="6">
    <source>
        <dbReference type="Pfam" id="PF02931"/>
    </source>
</evidence>
<dbReference type="PRINTS" id="PR00252">
    <property type="entry name" value="NRIONCHANNEL"/>
</dbReference>
<evidence type="ECO:0000256" key="5">
    <source>
        <dbReference type="RuleBase" id="RU000687"/>
    </source>
</evidence>
<dbReference type="GO" id="GO:0016020">
    <property type="term" value="C:membrane"/>
    <property type="evidence" value="ECO:0007669"/>
    <property type="project" value="UniProtKB-SubCell"/>
</dbReference>
<dbReference type="PROSITE" id="PS00236">
    <property type="entry name" value="NEUROTR_ION_CHANNEL"/>
    <property type="match status" value="1"/>
</dbReference>
<comment type="similarity">
    <text evidence="5">Belongs to the ligand-gated ion channel (TC 1.A.9) family.</text>
</comment>
<evidence type="ECO:0000259" key="7">
    <source>
        <dbReference type="Pfam" id="PF02932"/>
    </source>
</evidence>
<feature type="transmembrane region" description="Helical" evidence="5">
    <location>
        <begin position="475"/>
        <end position="495"/>
    </location>
</feature>
<protein>
    <submittedName>
        <fullName evidence="8">Uncharacterized protein</fullName>
    </submittedName>
</protein>
<dbReference type="Pfam" id="PF02931">
    <property type="entry name" value="Neur_chan_LBD"/>
    <property type="match status" value="1"/>
</dbReference>
<dbReference type="Pfam" id="PF02932">
    <property type="entry name" value="Neur_chan_memb"/>
    <property type="match status" value="1"/>
</dbReference>
<name>A0ABD0KTB9_9CAEN</name>
<reference evidence="8 9" key="1">
    <citation type="journal article" date="2023" name="Sci. Data">
        <title>Genome assembly of the Korean intertidal mud-creeper Batillaria attramentaria.</title>
        <authorList>
            <person name="Patra A.K."/>
            <person name="Ho P.T."/>
            <person name="Jun S."/>
            <person name="Lee S.J."/>
            <person name="Kim Y."/>
            <person name="Won Y.J."/>
        </authorList>
    </citation>
    <scope>NUCLEOTIDE SEQUENCE [LARGE SCALE GENOMIC DNA]</scope>
    <source>
        <strain evidence="8">Wonlab-2016</strain>
    </source>
</reference>
<dbReference type="InterPro" id="IPR036719">
    <property type="entry name" value="Neuro-gated_channel_TM_sf"/>
</dbReference>
<dbReference type="SUPFAM" id="SSF90112">
    <property type="entry name" value="Neurotransmitter-gated ion-channel transmembrane pore"/>
    <property type="match status" value="1"/>
</dbReference>
<keyword evidence="3 5" id="KW-1133">Transmembrane helix</keyword>
<keyword evidence="5" id="KW-0813">Transport</keyword>
<dbReference type="InterPro" id="IPR006202">
    <property type="entry name" value="Neur_chan_lig-bd"/>
</dbReference>
<evidence type="ECO:0000313" key="9">
    <source>
        <dbReference type="Proteomes" id="UP001519460"/>
    </source>
</evidence>
<comment type="caution">
    <text evidence="8">The sequence shown here is derived from an EMBL/GenBank/DDBJ whole genome shotgun (WGS) entry which is preliminary data.</text>
</comment>
<dbReference type="InterPro" id="IPR036734">
    <property type="entry name" value="Neur_chan_lig-bd_sf"/>
</dbReference>
<feature type="transmembrane region" description="Helical" evidence="5">
    <location>
        <begin position="325"/>
        <end position="348"/>
    </location>
</feature>
<comment type="subcellular location">
    <subcellularLocation>
        <location evidence="1">Membrane</location>
        <topology evidence="1">Multi-pass membrane protein</topology>
    </subcellularLocation>
</comment>
<evidence type="ECO:0000313" key="8">
    <source>
        <dbReference type="EMBL" id="KAK7490489.1"/>
    </source>
</evidence>